<evidence type="ECO:0000313" key="8">
    <source>
        <dbReference type="EMBL" id="PIA31098.1"/>
    </source>
</evidence>
<name>A0A2G5CIL0_AQUCA</name>
<keyword evidence="6" id="KW-0934">Plastid</keyword>
<dbReference type="GO" id="GO:0003677">
    <property type="term" value="F:DNA binding"/>
    <property type="evidence" value="ECO:0007669"/>
    <property type="project" value="UniProtKB-KW"/>
</dbReference>
<keyword evidence="2 6" id="KW-0805">Transcription regulation</keyword>
<dbReference type="InterPro" id="IPR036388">
    <property type="entry name" value="WH-like_DNA-bd_sf"/>
</dbReference>
<gene>
    <name evidence="8" type="ORF">AQUCO_05300136v1</name>
</gene>
<keyword evidence="6" id="KW-0150">Chloroplast</keyword>
<dbReference type="PRINTS" id="PR00046">
    <property type="entry name" value="SIGMA70FCT"/>
</dbReference>
<dbReference type="STRING" id="218851.A0A2G5CIL0"/>
<keyword evidence="3 6" id="KW-0731">Sigma factor</keyword>
<dbReference type="Pfam" id="PF04545">
    <property type="entry name" value="Sigma70_r4"/>
    <property type="match status" value="1"/>
</dbReference>
<dbReference type="InterPro" id="IPR007627">
    <property type="entry name" value="RNA_pol_sigma70_r2"/>
</dbReference>
<evidence type="ECO:0000256" key="2">
    <source>
        <dbReference type="ARBA" id="ARBA00023015"/>
    </source>
</evidence>
<dbReference type="GO" id="GO:0006352">
    <property type="term" value="P:DNA-templated transcription initiation"/>
    <property type="evidence" value="ECO:0007669"/>
    <property type="project" value="UniProtKB-UniRule"/>
</dbReference>
<evidence type="ECO:0000256" key="5">
    <source>
        <dbReference type="ARBA" id="ARBA00023163"/>
    </source>
</evidence>
<evidence type="ECO:0000256" key="6">
    <source>
        <dbReference type="PIRNR" id="PIRNR000767"/>
    </source>
</evidence>
<dbReference type="Pfam" id="PF04542">
    <property type="entry name" value="Sigma70_r2"/>
    <property type="match status" value="1"/>
</dbReference>
<dbReference type="AlphaFoldDB" id="A0A2G5CIL0"/>
<dbReference type="NCBIfam" id="TIGR02937">
    <property type="entry name" value="sigma70-ECF"/>
    <property type="match status" value="1"/>
</dbReference>
<dbReference type="OrthoDB" id="206108at2759"/>
<evidence type="ECO:0000259" key="7">
    <source>
        <dbReference type="PROSITE" id="PS00716"/>
    </source>
</evidence>
<accession>A0A2G5CIL0</accession>
<dbReference type="Pfam" id="PF04539">
    <property type="entry name" value="Sigma70_r3"/>
    <property type="match status" value="1"/>
</dbReference>
<dbReference type="Gene3D" id="1.20.120.1810">
    <property type="match status" value="1"/>
</dbReference>
<dbReference type="FunCoup" id="A0A2G5CIL0">
    <property type="interactions" value="968"/>
</dbReference>
<protein>
    <recommendedName>
        <fullName evidence="6">RNA polymerase sigma factor</fullName>
    </recommendedName>
</protein>
<dbReference type="Gene3D" id="1.10.10.10">
    <property type="entry name" value="Winged helix-like DNA-binding domain superfamily/Winged helix DNA-binding domain"/>
    <property type="match status" value="2"/>
</dbReference>
<evidence type="ECO:0000256" key="1">
    <source>
        <dbReference type="ARBA" id="ARBA00007788"/>
    </source>
</evidence>
<dbReference type="PANTHER" id="PTHR30603:SF45">
    <property type="entry name" value="RNA POLYMERASE SIGMA FACTOR SIGF, CHLOROPLASTIC"/>
    <property type="match status" value="1"/>
</dbReference>
<organism evidence="8 9">
    <name type="scientific">Aquilegia coerulea</name>
    <name type="common">Rocky mountain columbine</name>
    <dbReference type="NCBI Taxonomy" id="218851"/>
    <lineage>
        <taxon>Eukaryota</taxon>
        <taxon>Viridiplantae</taxon>
        <taxon>Streptophyta</taxon>
        <taxon>Embryophyta</taxon>
        <taxon>Tracheophyta</taxon>
        <taxon>Spermatophyta</taxon>
        <taxon>Magnoliopsida</taxon>
        <taxon>Ranunculales</taxon>
        <taxon>Ranunculaceae</taxon>
        <taxon>Thalictroideae</taxon>
        <taxon>Aquilegia</taxon>
    </lineage>
</organism>
<reference evidence="8 9" key="1">
    <citation type="submission" date="2017-09" db="EMBL/GenBank/DDBJ databases">
        <title>WGS assembly of Aquilegia coerulea Goldsmith.</title>
        <authorList>
            <person name="Hodges S."/>
            <person name="Kramer E."/>
            <person name="Nordborg M."/>
            <person name="Tomkins J."/>
            <person name="Borevitz J."/>
            <person name="Derieg N."/>
            <person name="Yan J."/>
            <person name="Mihaltcheva S."/>
            <person name="Hayes R.D."/>
            <person name="Rokhsar D."/>
        </authorList>
    </citation>
    <scope>NUCLEOTIDE SEQUENCE [LARGE SCALE GENOMIC DNA]</scope>
    <source>
        <strain evidence="9">cv. Goldsmith</strain>
    </source>
</reference>
<dbReference type="SUPFAM" id="SSF88659">
    <property type="entry name" value="Sigma3 and sigma4 domains of RNA polymerase sigma factors"/>
    <property type="match status" value="2"/>
</dbReference>
<comment type="similarity">
    <text evidence="1 6">Belongs to the sigma-70 factor family.</text>
</comment>
<keyword evidence="9" id="KW-1185">Reference proteome</keyword>
<comment type="subcellular location">
    <subcellularLocation>
        <location evidence="6">Plastid</location>
        <location evidence="6">Chloroplast</location>
    </subcellularLocation>
</comment>
<dbReference type="PIRSF" id="PIRSF000767">
    <property type="entry name" value="RNA_pol_sigma_SigB/C/D"/>
    <property type="match status" value="1"/>
</dbReference>
<dbReference type="InParanoid" id="A0A2G5CIL0"/>
<evidence type="ECO:0000256" key="4">
    <source>
        <dbReference type="ARBA" id="ARBA00023125"/>
    </source>
</evidence>
<proteinExistence type="inferred from homology"/>
<dbReference type="EMBL" id="KZ305070">
    <property type="protein sequence ID" value="PIA31098.1"/>
    <property type="molecule type" value="Genomic_DNA"/>
</dbReference>
<dbReference type="PANTHER" id="PTHR30603">
    <property type="entry name" value="RNA POLYMERASE SIGMA FACTOR RPO"/>
    <property type="match status" value="1"/>
</dbReference>
<feature type="domain" description="RNA polymerase sigma-70" evidence="7">
    <location>
        <begin position="516"/>
        <end position="542"/>
    </location>
</feature>
<sequence length="559" mass="63631">MEAGKQLIPSPPLFLPKTHLRNSLSSSSVTMLHEQATPAVTSSTSTRHFPTSVLLQEQRDEFRPFMNIKNDKNSQVVLEKKHADSAVAFCEEKKRLESDQYIKDFECQLLYWPGSLFTSSHPGEKQLILNTVPGTVPYKDVEPSDALSLAKEAVIASKEAASLVEKSNLLGYDFGLGEPFLGSSESTSSTTDTPLDKRIKVSSGRLLERRAMKRKVSKPKVDIHEAPRLKRVDKHRKMTKGYNPNDPLRLFLSGSATRQLLTAKEEQELFVQIQELARLEEVKKRLQSQFGREPTLAEWAEVVGMSCLVLQSHLHSGYRSRERMTCANFRLVVHVAKRYQGWDMNLQDLLQEGSKGLMRSIEKFKLEAGCRFSTYAYWWIRQSIRKSIFQNSRTIRLPESVYNILRKVKNAKTECIQEGCDPTNEELARRIGITVEKLASILASTQMPLSMQQPVWADQDTTFQEITADTAVESPDQYVAKQLMRQHVRNSLNILTPQERRIIQLRFGIGDGKENTLSQIGLIYGVTKERVRQLERHALHKLKRSLSSQGLEAYSELLI</sequence>
<dbReference type="SUPFAM" id="SSF88946">
    <property type="entry name" value="Sigma2 domain of RNA polymerase sigma factors"/>
    <property type="match status" value="1"/>
</dbReference>
<dbReference type="InterPro" id="IPR050239">
    <property type="entry name" value="Sigma-70_RNA_pol_init_factors"/>
</dbReference>
<dbReference type="InterPro" id="IPR000943">
    <property type="entry name" value="RNA_pol_sigma70"/>
</dbReference>
<keyword evidence="4 6" id="KW-0238">DNA-binding</keyword>
<evidence type="ECO:0000256" key="3">
    <source>
        <dbReference type="ARBA" id="ARBA00023082"/>
    </source>
</evidence>
<dbReference type="Proteomes" id="UP000230069">
    <property type="component" value="Unassembled WGS sequence"/>
</dbReference>
<keyword evidence="5 6" id="KW-0804">Transcription</keyword>
<dbReference type="GO" id="GO:0009507">
    <property type="term" value="C:chloroplast"/>
    <property type="evidence" value="ECO:0007669"/>
    <property type="project" value="UniProtKB-SubCell"/>
</dbReference>
<dbReference type="InterPro" id="IPR013325">
    <property type="entry name" value="RNA_pol_sigma_r2"/>
</dbReference>
<dbReference type="GO" id="GO:0016987">
    <property type="term" value="F:sigma factor activity"/>
    <property type="evidence" value="ECO:0007669"/>
    <property type="project" value="UniProtKB-UniRule"/>
</dbReference>
<dbReference type="InterPro" id="IPR013324">
    <property type="entry name" value="RNA_pol_sigma_r3/r4-like"/>
</dbReference>
<dbReference type="InterPro" id="IPR007630">
    <property type="entry name" value="RNA_pol_sigma70_r4"/>
</dbReference>
<dbReference type="CDD" id="cd06171">
    <property type="entry name" value="Sigma70_r4"/>
    <property type="match status" value="1"/>
</dbReference>
<dbReference type="InterPro" id="IPR007624">
    <property type="entry name" value="RNA_pol_sigma70_r3"/>
</dbReference>
<comment type="function">
    <text evidence="6">Sigma factors are initiation factors that promote the attachment of plastid-encoded RNA polymerase (PEP) to specific initiation sites and are then released.</text>
</comment>
<dbReference type="InterPro" id="IPR014284">
    <property type="entry name" value="RNA_pol_sigma-70_dom"/>
</dbReference>
<evidence type="ECO:0000313" key="9">
    <source>
        <dbReference type="Proteomes" id="UP000230069"/>
    </source>
</evidence>
<dbReference type="InterPro" id="IPR016262">
    <property type="entry name" value="RNA_pol_sigma_SigB/C/D/F"/>
</dbReference>
<dbReference type="PROSITE" id="PS00716">
    <property type="entry name" value="SIGMA70_2"/>
    <property type="match status" value="1"/>
</dbReference>